<dbReference type="SUPFAM" id="SSF52540">
    <property type="entry name" value="P-loop containing nucleoside triphosphate hydrolases"/>
    <property type="match status" value="1"/>
</dbReference>
<keyword evidence="5 8" id="KW-0472">Membrane</keyword>
<keyword evidence="4 8" id="KW-1133">Transmembrane helix</keyword>
<dbReference type="OrthoDB" id="230260at2"/>
<evidence type="ECO:0000256" key="2">
    <source>
        <dbReference type="ARBA" id="ARBA00022475"/>
    </source>
</evidence>
<dbReference type="Pfam" id="PF13807">
    <property type="entry name" value="GNVR"/>
    <property type="match status" value="1"/>
</dbReference>
<evidence type="ECO:0000256" key="1">
    <source>
        <dbReference type="ARBA" id="ARBA00004651"/>
    </source>
</evidence>
<gene>
    <name evidence="11" type="ORF">LAL4801_03800</name>
</gene>
<dbReference type="Proteomes" id="UP000048926">
    <property type="component" value="Unassembled WGS sequence"/>
</dbReference>
<comment type="subcellular location">
    <subcellularLocation>
        <location evidence="1">Cell membrane</location>
        <topology evidence="1">Multi-pass membrane protein</topology>
    </subcellularLocation>
</comment>
<feature type="domain" description="Tyrosine-protein kinase G-rich" evidence="10">
    <location>
        <begin position="393"/>
        <end position="462"/>
    </location>
</feature>
<accession>A0A0M6Y982</accession>
<reference evidence="12" key="1">
    <citation type="submission" date="2015-07" db="EMBL/GenBank/DDBJ databases">
        <authorList>
            <person name="Rodrigo-Torres Lidia"/>
            <person name="Arahal R.David."/>
        </authorList>
    </citation>
    <scope>NUCLEOTIDE SEQUENCE [LARGE SCALE GENOMIC DNA]</scope>
    <source>
        <strain evidence="12">CECT 4801</strain>
    </source>
</reference>
<keyword evidence="2" id="KW-1003">Cell membrane</keyword>
<feature type="coiled-coil region" evidence="6">
    <location>
        <begin position="331"/>
        <end position="411"/>
    </location>
</feature>
<dbReference type="PANTHER" id="PTHR32309">
    <property type="entry name" value="TYROSINE-PROTEIN KINASE"/>
    <property type="match status" value="1"/>
</dbReference>
<keyword evidence="11" id="KW-0418">Kinase</keyword>
<dbReference type="InterPro" id="IPR003856">
    <property type="entry name" value="LPS_length_determ_N"/>
</dbReference>
<feature type="transmembrane region" description="Helical" evidence="8">
    <location>
        <begin position="445"/>
        <end position="465"/>
    </location>
</feature>
<sequence length="782" mass="85145">MDPRQVENPAYDKAALQGRDAIALDILSIFQVLRRRIFLIAAIAFVFAALTAAYSLTITPIFRASSQVLFDPTVRQPFDDPNRPSRTGQGSEVIDSQMSVIHSDTVLRPVARENNLAEDPHFGEGKPGLMSQFKSLIFGATKKDAATLEAQETAAVEALADATSVKRVGQTFVINIAAESPSPVQAAVLANSIAESYLSDQKRQVDLASDEAAAQIDDRLVDLRERLRQAEEEIQKFRAANKLQNSDEGSLLTGQELTGLNSRLIDARAALAEATAKYDEIQRVLQSGVDAESIGDVVNSPTISSLRQQYATAARTEAQLMADLLPSHPSVVQARSQLERLRNLIRDEIRRIAESTRIDVQVNQERVSRLEQQLDSTRNLSDVDQAASIRLRELETEAQATRQLYEIALSRAKEISQLDQVVLPNARIISPAIPPESPVYPKRKIMVVLAGILGLLFGTIIAVGGEAIRIAKKHLLPEFLQNPEPAMAVAGPAQSLAPVTTTVDTAHNARSSVGLPGSRTRSKRTPSRQVPQSEPGLKVISQLPWLTETDENGSVRPLSSDAISAVQDAIEQFYSDEAGPGWSFGQGVDQIIASIQSAPAQNGTRIVFLTSPALGHGQTIAALALALGAAQRGLHVLLADGEPKQRMLSHDLSIDDMEDIGGTLRERVVDYDELDISFLSLVSGLPKYKHHRMNIREAFDFADIARDYDLVIIDGVALPQLVEDDPLAGLSTQFLVTVAEREEDQISMPILSRDLLTIAEGRPSGLVRTMTGTPPPSRRKYA</sequence>
<proteinExistence type="predicted"/>
<keyword evidence="12" id="KW-1185">Reference proteome</keyword>
<dbReference type="Gene3D" id="3.40.50.300">
    <property type="entry name" value="P-loop containing nucleotide triphosphate hydrolases"/>
    <property type="match status" value="1"/>
</dbReference>
<feature type="domain" description="Polysaccharide chain length determinant N-terminal" evidence="9">
    <location>
        <begin position="24"/>
        <end position="113"/>
    </location>
</feature>
<dbReference type="GO" id="GO:0005886">
    <property type="term" value="C:plasma membrane"/>
    <property type="evidence" value="ECO:0007669"/>
    <property type="project" value="UniProtKB-SubCell"/>
</dbReference>
<organism evidence="11 12">
    <name type="scientific">Roseibium aggregatum</name>
    <dbReference type="NCBI Taxonomy" id="187304"/>
    <lineage>
        <taxon>Bacteria</taxon>
        <taxon>Pseudomonadati</taxon>
        <taxon>Pseudomonadota</taxon>
        <taxon>Alphaproteobacteria</taxon>
        <taxon>Hyphomicrobiales</taxon>
        <taxon>Stappiaceae</taxon>
        <taxon>Roseibium</taxon>
    </lineage>
</organism>
<dbReference type="EMBL" id="CXST01000002">
    <property type="protein sequence ID" value="CTQ45350.1"/>
    <property type="molecule type" value="Genomic_DNA"/>
</dbReference>
<keyword evidence="6" id="KW-0175">Coiled coil</keyword>
<dbReference type="GO" id="GO:0004713">
    <property type="term" value="F:protein tyrosine kinase activity"/>
    <property type="evidence" value="ECO:0007669"/>
    <property type="project" value="TreeGrafter"/>
</dbReference>
<evidence type="ECO:0000259" key="10">
    <source>
        <dbReference type="Pfam" id="PF13807"/>
    </source>
</evidence>
<evidence type="ECO:0000256" key="4">
    <source>
        <dbReference type="ARBA" id="ARBA00022989"/>
    </source>
</evidence>
<dbReference type="Pfam" id="PF02706">
    <property type="entry name" value="Wzz"/>
    <property type="match status" value="1"/>
</dbReference>
<dbReference type="STRING" id="187304.B0E33_04430"/>
<keyword evidence="11" id="KW-0808">Transferase</keyword>
<dbReference type="InterPro" id="IPR050445">
    <property type="entry name" value="Bact_polysacc_biosynth/exp"/>
</dbReference>
<evidence type="ECO:0000256" key="5">
    <source>
        <dbReference type="ARBA" id="ARBA00023136"/>
    </source>
</evidence>
<evidence type="ECO:0000256" key="8">
    <source>
        <dbReference type="SAM" id="Phobius"/>
    </source>
</evidence>
<dbReference type="PANTHER" id="PTHR32309:SF13">
    <property type="entry name" value="FERRIC ENTEROBACTIN TRANSPORT PROTEIN FEPE"/>
    <property type="match status" value="1"/>
</dbReference>
<feature type="coiled-coil region" evidence="6">
    <location>
        <begin position="213"/>
        <end position="284"/>
    </location>
</feature>
<dbReference type="InterPro" id="IPR027417">
    <property type="entry name" value="P-loop_NTPase"/>
</dbReference>
<keyword evidence="3 8" id="KW-0812">Transmembrane</keyword>
<evidence type="ECO:0000256" key="6">
    <source>
        <dbReference type="SAM" id="Coils"/>
    </source>
</evidence>
<evidence type="ECO:0000259" key="9">
    <source>
        <dbReference type="Pfam" id="PF02706"/>
    </source>
</evidence>
<feature type="region of interest" description="Disordered" evidence="7">
    <location>
        <begin position="509"/>
        <end position="534"/>
    </location>
</feature>
<protein>
    <submittedName>
        <fullName evidence="11">Cryptic autophosphorylating protein tyrosine kinase Etk</fullName>
    </submittedName>
</protein>
<dbReference type="AlphaFoldDB" id="A0A0M6Y982"/>
<evidence type="ECO:0000256" key="7">
    <source>
        <dbReference type="SAM" id="MobiDB-lite"/>
    </source>
</evidence>
<dbReference type="InterPro" id="IPR032807">
    <property type="entry name" value="GNVR"/>
</dbReference>
<evidence type="ECO:0000256" key="3">
    <source>
        <dbReference type="ARBA" id="ARBA00022692"/>
    </source>
</evidence>
<name>A0A0M6Y982_9HYPH</name>
<feature type="transmembrane region" description="Helical" evidence="8">
    <location>
        <begin position="37"/>
        <end position="56"/>
    </location>
</feature>
<dbReference type="RefSeq" id="WP_055658365.1">
    <property type="nucleotide sequence ID" value="NZ_CP045617.1"/>
</dbReference>
<evidence type="ECO:0000313" key="11">
    <source>
        <dbReference type="EMBL" id="CTQ45350.1"/>
    </source>
</evidence>
<evidence type="ECO:0000313" key="12">
    <source>
        <dbReference type="Proteomes" id="UP000048926"/>
    </source>
</evidence>